<sequence>MELQLFSWDEVKNRNNRHKHGVSFEAATFVFDDPLHITRQDRVENNEQRWQTMGMAGGISLLLVAHTWHGTESGSEHVRIISARRATKLERKIYEQGT</sequence>
<evidence type="ECO:0000313" key="2">
    <source>
        <dbReference type="Proteomes" id="UP001495910"/>
    </source>
</evidence>
<dbReference type="Proteomes" id="UP001495910">
    <property type="component" value="Unassembled WGS sequence"/>
</dbReference>
<comment type="caution">
    <text evidence="1">The sequence shown here is derived from an EMBL/GenBank/DDBJ whole genome shotgun (WGS) entry which is preliminary data.</text>
</comment>
<protein>
    <submittedName>
        <fullName evidence="1">BrnT family toxin</fullName>
    </submittedName>
</protein>
<proteinExistence type="predicted"/>
<dbReference type="InterPro" id="IPR038573">
    <property type="entry name" value="BrnT_sf"/>
</dbReference>
<gene>
    <name evidence="1" type="ORF">V8G57_17655</name>
</gene>
<accession>A0ABU9PYX9</accession>
<organism evidence="1 2">
    <name type="scientific">Collimonas rhizosphaerae</name>
    <dbReference type="NCBI Taxonomy" id="3126357"/>
    <lineage>
        <taxon>Bacteria</taxon>
        <taxon>Pseudomonadati</taxon>
        <taxon>Pseudomonadota</taxon>
        <taxon>Betaproteobacteria</taxon>
        <taxon>Burkholderiales</taxon>
        <taxon>Oxalobacteraceae</taxon>
        <taxon>Collimonas</taxon>
    </lineage>
</organism>
<dbReference type="Pfam" id="PF04365">
    <property type="entry name" value="BrnT_toxin"/>
    <property type="match status" value="1"/>
</dbReference>
<dbReference type="Gene3D" id="3.10.450.530">
    <property type="entry name" value="Ribonuclease toxin, BrnT, of type II toxin-antitoxin system"/>
    <property type="match status" value="1"/>
</dbReference>
<evidence type="ECO:0000313" key="1">
    <source>
        <dbReference type="EMBL" id="MEM4989219.1"/>
    </source>
</evidence>
<dbReference type="RefSeq" id="WP_342830482.1">
    <property type="nucleotide sequence ID" value="NZ_JBANDC010000012.1"/>
</dbReference>
<dbReference type="InterPro" id="IPR007460">
    <property type="entry name" value="BrnT_toxin"/>
</dbReference>
<reference evidence="1 2" key="1">
    <citation type="submission" date="2024-02" db="EMBL/GenBank/DDBJ databases">
        <title>Draft genome sequence of Collimonas sp. strain H4R21, an effective mineral-weathering bacterial strain isolated from the beech rhizosphere.</title>
        <authorList>
            <person name="Morin E."/>
            <person name="Uroz S."/>
            <person name="Leveau J.H.J."/>
            <person name="Kumar R."/>
            <person name="Rey M.W."/>
            <person name="Pham J."/>
        </authorList>
    </citation>
    <scope>NUCLEOTIDE SEQUENCE [LARGE SCALE GENOMIC DNA]</scope>
    <source>
        <strain evidence="1 2">H4R21</strain>
    </source>
</reference>
<name>A0ABU9PYX9_9BURK</name>
<keyword evidence="2" id="KW-1185">Reference proteome</keyword>
<dbReference type="EMBL" id="JBANDC010000012">
    <property type="protein sequence ID" value="MEM4989219.1"/>
    <property type="molecule type" value="Genomic_DNA"/>
</dbReference>